<organism evidence="1 2">
    <name type="scientific">Pedobacter metabolipauper</name>
    <dbReference type="NCBI Taxonomy" id="425513"/>
    <lineage>
        <taxon>Bacteria</taxon>
        <taxon>Pseudomonadati</taxon>
        <taxon>Bacteroidota</taxon>
        <taxon>Sphingobacteriia</taxon>
        <taxon>Sphingobacteriales</taxon>
        <taxon>Sphingobacteriaceae</taxon>
        <taxon>Pedobacter</taxon>
    </lineage>
</organism>
<gene>
    <name evidence="1" type="ORF">ATK78_4624</name>
</gene>
<protein>
    <submittedName>
        <fullName evidence="1">Uncharacterized protein</fullName>
    </submittedName>
</protein>
<evidence type="ECO:0000313" key="2">
    <source>
        <dbReference type="Proteomes" id="UP000295620"/>
    </source>
</evidence>
<dbReference type="RefSeq" id="WP_133578409.1">
    <property type="nucleotide sequence ID" value="NZ_SNYC01000010.1"/>
</dbReference>
<reference evidence="1 2" key="1">
    <citation type="submission" date="2019-03" db="EMBL/GenBank/DDBJ databases">
        <title>Genomic Encyclopedia of Archaeal and Bacterial Type Strains, Phase II (KMG-II): from individual species to whole genera.</title>
        <authorList>
            <person name="Goeker M."/>
        </authorList>
    </citation>
    <scope>NUCLEOTIDE SEQUENCE [LARGE SCALE GENOMIC DNA]</scope>
    <source>
        <strain evidence="1 2">DSM 19035</strain>
    </source>
</reference>
<proteinExistence type="predicted"/>
<dbReference type="AlphaFoldDB" id="A0A4R6SSC4"/>
<dbReference type="Gene3D" id="1.20.120.330">
    <property type="entry name" value="Nucleotidyltransferases domain 2"/>
    <property type="match status" value="1"/>
</dbReference>
<accession>A0A4R6SSC4</accession>
<evidence type="ECO:0000313" key="1">
    <source>
        <dbReference type="EMBL" id="TDQ06243.1"/>
    </source>
</evidence>
<keyword evidence="2" id="KW-1185">Reference proteome</keyword>
<dbReference type="OrthoDB" id="120763at117747"/>
<sequence>MALLSQKSEMNYASAGHLQKLTYYCSVVHCSYYSSVQLMKHILLNKIGKTEAEIKSESSSTSGGSHVYMINETFNYLKLKNNKDLALFYNNINNLKKLRVEADYGEITIDHDKGKSSIHLSDEINKILKSTL</sequence>
<dbReference type="Proteomes" id="UP000295620">
    <property type="component" value="Unassembled WGS sequence"/>
</dbReference>
<dbReference type="EMBL" id="SNYC01000010">
    <property type="protein sequence ID" value="TDQ06243.1"/>
    <property type="molecule type" value="Genomic_DNA"/>
</dbReference>
<comment type="caution">
    <text evidence="1">The sequence shown here is derived from an EMBL/GenBank/DDBJ whole genome shotgun (WGS) entry which is preliminary data.</text>
</comment>
<name>A0A4R6SSC4_9SPHI</name>